<keyword evidence="1" id="KW-0812">Transmembrane</keyword>
<name>A0ABW4LD84_9MICO</name>
<dbReference type="Proteomes" id="UP001597347">
    <property type="component" value="Unassembled WGS sequence"/>
</dbReference>
<dbReference type="InterPro" id="IPR013207">
    <property type="entry name" value="LGFP"/>
</dbReference>
<keyword evidence="3" id="KW-1185">Reference proteome</keyword>
<evidence type="ECO:0000256" key="1">
    <source>
        <dbReference type="SAM" id="Phobius"/>
    </source>
</evidence>
<dbReference type="Pfam" id="PF08310">
    <property type="entry name" value="LGFP"/>
    <property type="match status" value="3"/>
</dbReference>
<keyword evidence="1" id="KW-0472">Membrane</keyword>
<keyword evidence="1" id="KW-1133">Transmembrane helix</keyword>
<comment type="caution">
    <text evidence="2">The sequence shown here is derived from an EMBL/GenBank/DDBJ whole genome shotgun (WGS) entry which is preliminary data.</text>
</comment>
<organism evidence="2 3">
    <name type="scientific">Amnibacterium endophyticum</name>
    <dbReference type="NCBI Taxonomy" id="2109337"/>
    <lineage>
        <taxon>Bacteria</taxon>
        <taxon>Bacillati</taxon>
        <taxon>Actinomycetota</taxon>
        <taxon>Actinomycetes</taxon>
        <taxon>Micrococcales</taxon>
        <taxon>Microbacteriaceae</taxon>
        <taxon>Amnibacterium</taxon>
    </lineage>
</organism>
<evidence type="ECO:0000313" key="2">
    <source>
        <dbReference type="EMBL" id="MFD1720372.1"/>
    </source>
</evidence>
<proteinExistence type="predicted"/>
<sequence>MGENESMVRARAREPRRGRRRGLRGLVAVAAGLALVAAGVGLTTINSSRAEAGVLSGFDPENIISDSVMFDGDTMTASEIQTFLNGKQPSCTTGATCLKSVKVDQPALGANLMCKALPARKGQTAAQVIAAVGRACNVNPKVILVMLQKEQTLVTGRKPYSGETVSLIYRKATGLGCPDTAECDPAKYGLFNQLYGVAYWLVRYTTPPGTTGPGWTAFNWFPVGKPVGILYNPNVVCGAKTLTIRNKATAALYYYTPYTPNAAALAAGWGGGDSCSAYGNRNFYLYFTTWFGGKTTYTVSGAIGAVWKDQKGSLGSPISAATSVKGGTSQRFEQGTVYSSSAGTFRVSGPTLTEYLAKGGPTGSLGWPRKAMKTRTGSHAGTAQGFQGGTVYVSGGRTATVTQPIYKKYIATKYELGRLGYPIADVEKVGSNLQQRFEHGRIMSGSKGTWVVDGASLDMWIRRGAEKGSLGWPTGDARTVSAWGKKGVVQDFTSGSVVTRGSSTRSVTGELAKNWRFHGGVTGALGWPTTVAHSSTANGSGWWQRFSRGVVHWSPKGGAHALASGKVRTRYEQRGGPDGQLGWLLQSGNDRTGTGGTFAVLQHGRVYSSRSGTAMMTGPILTRWLKKGGTKGVLGWPRGDAITSGGTTIQKFEGGRITQSPSGKVAASRQR</sequence>
<feature type="transmembrane region" description="Helical" evidence="1">
    <location>
        <begin position="21"/>
        <end position="42"/>
    </location>
</feature>
<dbReference type="EMBL" id="JBHUEA010000002">
    <property type="protein sequence ID" value="MFD1720372.1"/>
    <property type="molecule type" value="Genomic_DNA"/>
</dbReference>
<accession>A0ABW4LD84</accession>
<reference evidence="3" key="1">
    <citation type="journal article" date="2019" name="Int. J. Syst. Evol. Microbiol.">
        <title>The Global Catalogue of Microorganisms (GCM) 10K type strain sequencing project: providing services to taxonomists for standard genome sequencing and annotation.</title>
        <authorList>
            <consortium name="The Broad Institute Genomics Platform"/>
            <consortium name="The Broad Institute Genome Sequencing Center for Infectious Disease"/>
            <person name="Wu L."/>
            <person name="Ma J."/>
        </authorList>
    </citation>
    <scope>NUCLEOTIDE SEQUENCE [LARGE SCALE GENOMIC DNA]</scope>
    <source>
        <strain evidence="3">CGMCC 1.12471</strain>
    </source>
</reference>
<gene>
    <name evidence="2" type="ORF">ACFSBI_02320</name>
</gene>
<dbReference type="RefSeq" id="WP_377931619.1">
    <property type="nucleotide sequence ID" value="NZ_JBHUEA010000002.1"/>
</dbReference>
<evidence type="ECO:0000313" key="3">
    <source>
        <dbReference type="Proteomes" id="UP001597347"/>
    </source>
</evidence>
<protein>
    <submittedName>
        <fullName evidence="2">LGFP repeat-containing protein</fullName>
    </submittedName>
</protein>